<keyword evidence="2" id="KW-0238">DNA-binding</keyword>
<keyword evidence="6" id="KW-1185">Reference proteome</keyword>
<dbReference type="Proteomes" id="UP001550739">
    <property type="component" value="Unassembled WGS sequence"/>
</dbReference>
<evidence type="ECO:0000313" key="6">
    <source>
        <dbReference type="Proteomes" id="UP001550739"/>
    </source>
</evidence>
<evidence type="ECO:0000313" key="5">
    <source>
        <dbReference type="EMBL" id="MEU3786412.1"/>
    </source>
</evidence>
<dbReference type="PANTHER" id="PTHR43280">
    <property type="entry name" value="ARAC-FAMILY TRANSCRIPTIONAL REGULATOR"/>
    <property type="match status" value="1"/>
</dbReference>
<comment type="caution">
    <text evidence="5">The sequence shown here is derived from an EMBL/GenBank/DDBJ whole genome shotgun (WGS) entry which is preliminary data.</text>
</comment>
<dbReference type="InterPro" id="IPR037923">
    <property type="entry name" value="HTH-like"/>
</dbReference>
<dbReference type="RefSeq" id="WP_057617573.1">
    <property type="nucleotide sequence ID" value="NZ_JBEZVE010000028.1"/>
</dbReference>
<dbReference type="SUPFAM" id="SSF51215">
    <property type="entry name" value="Regulatory protein AraC"/>
    <property type="match status" value="1"/>
</dbReference>
<keyword evidence="3" id="KW-0804">Transcription</keyword>
<dbReference type="InterPro" id="IPR020449">
    <property type="entry name" value="Tscrpt_reg_AraC-type_HTH"/>
</dbReference>
<keyword evidence="1" id="KW-0805">Transcription regulation</keyword>
<reference evidence="5 6" key="1">
    <citation type="submission" date="2024-06" db="EMBL/GenBank/DDBJ databases">
        <title>The Natural Products Discovery Center: Release of the First 8490 Sequenced Strains for Exploring Actinobacteria Biosynthetic Diversity.</title>
        <authorList>
            <person name="Kalkreuter E."/>
            <person name="Kautsar S.A."/>
            <person name="Yang D."/>
            <person name="Bader C.D."/>
            <person name="Teijaro C.N."/>
            <person name="Fluegel L."/>
            <person name="Davis C.M."/>
            <person name="Simpson J.R."/>
            <person name="Lauterbach L."/>
            <person name="Steele A.D."/>
            <person name="Gui C."/>
            <person name="Meng S."/>
            <person name="Li G."/>
            <person name="Viehrig K."/>
            <person name="Ye F."/>
            <person name="Su P."/>
            <person name="Kiefer A.F."/>
            <person name="Nichols A."/>
            <person name="Cepeda A.J."/>
            <person name="Yan W."/>
            <person name="Fan B."/>
            <person name="Jiang Y."/>
            <person name="Adhikari A."/>
            <person name="Zheng C.-J."/>
            <person name="Schuster L."/>
            <person name="Cowan T.M."/>
            <person name="Smanski M.J."/>
            <person name="Chevrette M.G."/>
            <person name="De Carvalho L.P.S."/>
            <person name="Shen B."/>
        </authorList>
    </citation>
    <scope>NUCLEOTIDE SEQUENCE [LARGE SCALE GENOMIC DNA]</scope>
    <source>
        <strain evidence="5 6">NPDC033843</strain>
    </source>
</reference>
<organism evidence="5 6">
    <name type="scientific">Streptomyces sp. 900129855</name>
    <dbReference type="NCBI Taxonomy" id="3155129"/>
    <lineage>
        <taxon>Bacteria</taxon>
        <taxon>Bacillati</taxon>
        <taxon>Actinomycetota</taxon>
        <taxon>Actinomycetes</taxon>
        <taxon>Kitasatosporales</taxon>
        <taxon>Streptomycetaceae</taxon>
        <taxon>Streptomyces</taxon>
    </lineage>
</organism>
<evidence type="ECO:0000259" key="4">
    <source>
        <dbReference type="PROSITE" id="PS01124"/>
    </source>
</evidence>
<accession>A0ABV2ZV27</accession>
<protein>
    <submittedName>
        <fullName evidence="5">AraC family transcriptional regulator</fullName>
    </submittedName>
</protein>
<gene>
    <name evidence="5" type="ORF">AB0E89_38750</name>
</gene>
<sequence>MTVITGPVIPRVDYQRLGPLPGLGIEVATTNEARERAECIPESGPHRLDFDQIALVTAGSDEHEVDFVPYACAPGTLLWIRTGQVQRGVLAPGLSGWLIWFTPDFPHPLPTTEHMLRDPVRTVRRDLDQEELSRLVTLITELHAESKTATPDAHFLRHMLAAVILRIRRLPAPADHPDPGDGGHIYTRFLQEIERSYASTRQVEDYAARLGYTAKTLTRASLAATGYSAKHVVDARVLLEAKRLLGHTDRTVLSIATRLGFTEASNFGKFFTRHTGVTPLEFRKASTTV</sequence>
<dbReference type="SMART" id="SM00342">
    <property type="entry name" value="HTH_ARAC"/>
    <property type="match status" value="1"/>
</dbReference>
<name>A0ABV2ZV27_9ACTN</name>
<evidence type="ECO:0000256" key="1">
    <source>
        <dbReference type="ARBA" id="ARBA00023015"/>
    </source>
</evidence>
<dbReference type="Gene3D" id="1.10.10.60">
    <property type="entry name" value="Homeodomain-like"/>
    <property type="match status" value="1"/>
</dbReference>
<dbReference type="InterPro" id="IPR018060">
    <property type="entry name" value="HTH_AraC"/>
</dbReference>
<dbReference type="PRINTS" id="PR00032">
    <property type="entry name" value="HTHARAC"/>
</dbReference>
<dbReference type="Pfam" id="PF12833">
    <property type="entry name" value="HTH_18"/>
    <property type="match status" value="1"/>
</dbReference>
<evidence type="ECO:0000256" key="3">
    <source>
        <dbReference type="ARBA" id="ARBA00023163"/>
    </source>
</evidence>
<dbReference type="SUPFAM" id="SSF46689">
    <property type="entry name" value="Homeodomain-like"/>
    <property type="match status" value="1"/>
</dbReference>
<dbReference type="PANTHER" id="PTHR43280:SF32">
    <property type="entry name" value="TRANSCRIPTIONAL REGULATORY PROTEIN"/>
    <property type="match status" value="1"/>
</dbReference>
<feature type="domain" description="HTH araC/xylS-type" evidence="4">
    <location>
        <begin position="187"/>
        <end position="285"/>
    </location>
</feature>
<dbReference type="PROSITE" id="PS01124">
    <property type="entry name" value="HTH_ARAC_FAMILY_2"/>
    <property type="match status" value="1"/>
</dbReference>
<dbReference type="EMBL" id="JBEZVE010000028">
    <property type="protein sequence ID" value="MEU3786412.1"/>
    <property type="molecule type" value="Genomic_DNA"/>
</dbReference>
<dbReference type="InterPro" id="IPR009057">
    <property type="entry name" value="Homeodomain-like_sf"/>
</dbReference>
<evidence type="ECO:0000256" key="2">
    <source>
        <dbReference type="ARBA" id="ARBA00023125"/>
    </source>
</evidence>
<proteinExistence type="predicted"/>